<organism evidence="6 7">
    <name type="scientific">Vibrio xiamenensis</name>
    <dbReference type="NCBI Taxonomy" id="861298"/>
    <lineage>
        <taxon>Bacteria</taxon>
        <taxon>Pseudomonadati</taxon>
        <taxon>Pseudomonadota</taxon>
        <taxon>Gammaproteobacteria</taxon>
        <taxon>Vibrionales</taxon>
        <taxon>Vibrionaceae</taxon>
        <taxon>Vibrio</taxon>
    </lineage>
</organism>
<keyword evidence="7" id="KW-1185">Reference proteome</keyword>
<proteinExistence type="predicted"/>
<evidence type="ECO:0000313" key="6">
    <source>
        <dbReference type="EMBL" id="SDI10543.1"/>
    </source>
</evidence>
<dbReference type="Proteomes" id="UP000198854">
    <property type="component" value="Unassembled WGS sequence"/>
</dbReference>
<dbReference type="RefSeq" id="WP_093279559.1">
    <property type="nucleotide sequence ID" value="NZ_FNDD01000065.1"/>
</dbReference>
<feature type="domain" description="HTH tetR-type" evidence="5">
    <location>
        <begin position="6"/>
        <end position="65"/>
    </location>
</feature>
<dbReference type="AlphaFoldDB" id="A0A1G8HV55"/>
<evidence type="ECO:0000313" key="7">
    <source>
        <dbReference type="Proteomes" id="UP000198854"/>
    </source>
</evidence>
<sequence>MRADAKKNYDSIKAVAREVFLEQGADASLREVARRAGVGMGTLYRHFPSREALLEPLVRESFDALAQQAEQLKTADSPNQALVSWVQEVIGFTYRHRGILSVMMSAIEDRDSALHVSCDGLRRAGAQLLARAQTEGKASRDLSGDELFDLIAALAWLRDQPAHAPRADHLFEVVASAILIRE</sequence>
<keyword evidence="2 4" id="KW-0238">DNA-binding</keyword>
<dbReference type="Pfam" id="PF00440">
    <property type="entry name" value="TetR_N"/>
    <property type="match status" value="1"/>
</dbReference>
<reference evidence="6 7" key="1">
    <citation type="submission" date="2016-10" db="EMBL/GenBank/DDBJ databases">
        <authorList>
            <person name="de Groot N.N."/>
        </authorList>
    </citation>
    <scope>NUCLEOTIDE SEQUENCE [LARGE SCALE GENOMIC DNA]</scope>
    <source>
        <strain evidence="6 7">CGMCC 1.10228</strain>
    </source>
</reference>
<dbReference type="PRINTS" id="PR00455">
    <property type="entry name" value="HTHTETR"/>
</dbReference>
<accession>A0A1G8HV55</accession>
<dbReference type="Gene3D" id="1.10.357.10">
    <property type="entry name" value="Tetracycline Repressor, domain 2"/>
    <property type="match status" value="1"/>
</dbReference>
<evidence type="ECO:0000256" key="2">
    <source>
        <dbReference type="ARBA" id="ARBA00023125"/>
    </source>
</evidence>
<dbReference type="OrthoDB" id="5816932at2"/>
<name>A0A1G8HV55_9VIBR</name>
<dbReference type="PROSITE" id="PS50977">
    <property type="entry name" value="HTH_TETR_2"/>
    <property type="match status" value="1"/>
</dbReference>
<dbReference type="InterPro" id="IPR049445">
    <property type="entry name" value="TetR_SbtR-like_C"/>
</dbReference>
<dbReference type="Pfam" id="PF21597">
    <property type="entry name" value="TetR_C_43"/>
    <property type="match status" value="1"/>
</dbReference>
<dbReference type="PANTHER" id="PTHR30055:SF234">
    <property type="entry name" value="HTH-TYPE TRANSCRIPTIONAL REGULATOR BETI"/>
    <property type="match status" value="1"/>
</dbReference>
<dbReference type="SUPFAM" id="SSF48498">
    <property type="entry name" value="Tetracyclin repressor-like, C-terminal domain"/>
    <property type="match status" value="1"/>
</dbReference>
<protein>
    <submittedName>
        <fullName evidence="6">Transcriptional regulator, TetR family</fullName>
    </submittedName>
</protein>
<evidence type="ECO:0000256" key="4">
    <source>
        <dbReference type="PROSITE-ProRule" id="PRU00335"/>
    </source>
</evidence>
<keyword evidence="1" id="KW-0805">Transcription regulation</keyword>
<dbReference type="InterPro" id="IPR009057">
    <property type="entry name" value="Homeodomain-like_sf"/>
</dbReference>
<dbReference type="GO" id="GO:0003700">
    <property type="term" value="F:DNA-binding transcription factor activity"/>
    <property type="evidence" value="ECO:0007669"/>
    <property type="project" value="TreeGrafter"/>
</dbReference>
<dbReference type="InterPro" id="IPR001647">
    <property type="entry name" value="HTH_TetR"/>
</dbReference>
<dbReference type="GO" id="GO:0000976">
    <property type="term" value="F:transcription cis-regulatory region binding"/>
    <property type="evidence" value="ECO:0007669"/>
    <property type="project" value="TreeGrafter"/>
</dbReference>
<gene>
    <name evidence="6" type="ORF">SAMN04488136_1653</name>
</gene>
<dbReference type="STRING" id="861298.SAMN04488136_1653"/>
<dbReference type="SUPFAM" id="SSF46689">
    <property type="entry name" value="Homeodomain-like"/>
    <property type="match status" value="1"/>
</dbReference>
<dbReference type="EMBL" id="FNDD01000065">
    <property type="protein sequence ID" value="SDI10543.1"/>
    <property type="molecule type" value="Genomic_DNA"/>
</dbReference>
<evidence type="ECO:0000259" key="5">
    <source>
        <dbReference type="PROSITE" id="PS50977"/>
    </source>
</evidence>
<dbReference type="InterPro" id="IPR050109">
    <property type="entry name" value="HTH-type_TetR-like_transc_reg"/>
</dbReference>
<dbReference type="InterPro" id="IPR036271">
    <property type="entry name" value="Tet_transcr_reg_TetR-rel_C_sf"/>
</dbReference>
<dbReference type="PANTHER" id="PTHR30055">
    <property type="entry name" value="HTH-TYPE TRANSCRIPTIONAL REGULATOR RUTR"/>
    <property type="match status" value="1"/>
</dbReference>
<evidence type="ECO:0000256" key="3">
    <source>
        <dbReference type="ARBA" id="ARBA00023163"/>
    </source>
</evidence>
<evidence type="ECO:0000256" key="1">
    <source>
        <dbReference type="ARBA" id="ARBA00023015"/>
    </source>
</evidence>
<keyword evidence="3" id="KW-0804">Transcription</keyword>
<feature type="DNA-binding region" description="H-T-H motif" evidence="4">
    <location>
        <begin position="28"/>
        <end position="47"/>
    </location>
</feature>